<dbReference type="InterPro" id="IPR005182">
    <property type="entry name" value="YdbS-like_PH"/>
</dbReference>
<dbReference type="Pfam" id="PF03703">
    <property type="entry name" value="bPH_2"/>
    <property type="match status" value="1"/>
</dbReference>
<gene>
    <name evidence="2" type="ORF">AVDCRST_MAG41-4192</name>
</gene>
<name>A0A6J4JVM2_9ACTN</name>
<protein>
    <submittedName>
        <fullName evidence="2">Transmembrane protein, distant homology with ydbT</fullName>
    </submittedName>
</protein>
<feature type="domain" description="YdbS-like PH" evidence="1">
    <location>
        <begin position="59"/>
        <end position="129"/>
    </location>
</feature>
<keyword evidence="2" id="KW-0472">Membrane</keyword>
<dbReference type="EMBL" id="CADCTP010000401">
    <property type="protein sequence ID" value="CAA9288444.1"/>
    <property type="molecule type" value="Genomic_DNA"/>
</dbReference>
<sequence length="145" mass="15021">MRRHPAAARRRRLLRAVGPWLVLAAGFAVAQLWVGAAVALALAAAGVALGLDRYAGLGHALDPRAVSVRAGSITRRQVVLERRGVIGATVRQSYFQRRAGLATVILATGAGSGGYAAVDIGAADAVALLREVDPRRIAPLTTLGP</sequence>
<dbReference type="PANTHER" id="PTHR34473">
    <property type="entry name" value="UPF0699 TRANSMEMBRANE PROTEIN YDBS"/>
    <property type="match status" value="1"/>
</dbReference>
<reference evidence="2" key="1">
    <citation type="submission" date="2020-02" db="EMBL/GenBank/DDBJ databases">
        <authorList>
            <person name="Meier V. D."/>
        </authorList>
    </citation>
    <scope>NUCLEOTIDE SEQUENCE</scope>
    <source>
        <strain evidence="2">AVDCRST_MAG41</strain>
    </source>
</reference>
<accession>A0A6J4JVM2</accession>
<evidence type="ECO:0000259" key="1">
    <source>
        <dbReference type="Pfam" id="PF03703"/>
    </source>
</evidence>
<organism evidence="2">
    <name type="scientific">uncultured Mycobacteriales bacterium</name>
    <dbReference type="NCBI Taxonomy" id="581187"/>
    <lineage>
        <taxon>Bacteria</taxon>
        <taxon>Bacillati</taxon>
        <taxon>Actinomycetota</taxon>
        <taxon>Actinomycetes</taxon>
        <taxon>Mycobacteriales</taxon>
        <taxon>environmental samples</taxon>
    </lineage>
</organism>
<dbReference type="AlphaFoldDB" id="A0A6J4JVM2"/>
<keyword evidence="2" id="KW-0812">Transmembrane</keyword>
<dbReference type="PANTHER" id="PTHR34473:SF2">
    <property type="entry name" value="UPF0699 TRANSMEMBRANE PROTEIN YDBT"/>
    <property type="match status" value="1"/>
</dbReference>
<proteinExistence type="predicted"/>
<evidence type="ECO:0000313" key="2">
    <source>
        <dbReference type="EMBL" id="CAA9288444.1"/>
    </source>
</evidence>